<protein>
    <submittedName>
        <fullName evidence="2">Uncharacterized protein</fullName>
    </submittedName>
</protein>
<name>A0A813DBQ0_POLGL</name>
<evidence type="ECO:0000313" key="3">
    <source>
        <dbReference type="Proteomes" id="UP000654075"/>
    </source>
</evidence>
<dbReference type="AlphaFoldDB" id="A0A813DBQ0"/>
<sequence>MVNCMWTDFDSPHGFVQKVTPSWSQQRTRYPLQVAVEQSSPDVWHLTAMFRNAKYPPAERDRFFFLLEESLFRLCDNPLDLLWPAPNLPHQEDAQPVDEAVKTDDLLRPTGLPDSHTRTCNVEKS</sequence>
<proteinExistence type="predicted"/>
<reference evidence="2" key="1">
    <citation type="submission" date="2021-02" db="EMBL/GenBank/DDBJ databases">
        <authorList>
            <person name="Dougan E. K."/>
            <person name="Rhodes N."/>
            <person name="Thang M."/>
            <person name="Chan C."/>
        </authorList>
    </citation>
    <scope>NUCLEOTIDE SEQUENCE</scope>
</reference>
<gene>
    <name evidence="2" type="ORF">PGLA1383_LOCUS3908</name>
</gene>
<evidence type="ECO:0000313" key="2">
    <source>
        <dbReference type="EMBL" id="CAE8584987.1"/>
    </source>
</evidence>
<comment type="caution">
    <text evidence="2">The sequence shown here is derived from an EMBL/GenBank/DDBJ whole genome shotgun (WGS) entry which is preliminary data.</text>
</comment>
<evidence type="ECO:0000256" key="1">
    <source>
        <dbReference type="SAM" id="MobiDB-lite"/>
    </source>
</evidence>
<dbReference type="EMBL" id="CAJNNV010001407">
    <property type="protein sequence ID" value="CAE8584987.1"/>
    <property type="molecule type" value="Genomic_DNA"/>
</dbReference>
<feature type="region of interest" description="Disordered" evidence="1">
    <location>
        <begin position="89"/>
        <end position="125"/>
    </location>
</feature>
<accession>A0A813DBQ0</accession>
<keyword evidence="3" id="KW-1185">Reference proteome</keyword>
<organism evidence="2 3">
    <name type="scientific">Polarella glacialis</name>
    <name type="common">Dinoflagellate</name>
    <dbReference type="NCBI Taxonomy" id="89957"/>
    <lineage>
        <taxon>Eukaryota</taxon>
        <taxon>Sar</taxon>
        <taxon>Alveolata</taxon>
        <taxon>Dinophyceae</taxon>
        <taxon>Suessiales</taxon>
        <taxon>Suessiaceae</taxon>
        <taxon>Polarella</taxon>
    </lineage>
</organism>
<dbReference type="Proteomes" id="UP000654075">
    <property type="component" value="Unassembled WGS sequence"/>
</dbReference>
<feature type="compositionally biased region" description="Basic and acidic residues" evidence="1">
    <location>
        <begin position="115"/>
        <end position="125"/>
    </location>
</feature>